<accession>A0AC34QJH3</accession>
<evidence type="ECO:0000313" key="1">
    <source>
        <dbReference type="Proteomes" id="UP000887576"/>
    </source>
</evidence>
<proteinExistence type="predicted"/>
<dbReference type="WBParaSite" id="JU765_v2.g16915.t2">
    <property type="protein sequence ID" value="JU765_v2.g16915.t2"/>
    <property type="gene ID" value="JU765_v2.g16915"/>
</dbReference>
<protein>
    <submittedName>
        <fullName evidence="2">Protein kinase domain-containing protein</fullName>
    </submittedName>
</protein>
<reference evidence="2" key="1">
    <citation type="submission" date="2022-11" db="UniProtKB">
        <authorList>
            <consortium name="WormBaseParasite"/>
        </authorList>
    </citation>
    <scope>IDENTIFICATION</scope>
</reference>
<evidence type="ECO:0000313" key="2">
    <source>
        <dbReference type="WBParaSite" id="JU765_v2.g16915.t2"/>
    </source>
</evidence>
<name>A0AC34QJH3_9BILA</name>
<dbReference type="Proteomes" id="UP000887576">
    <property type="component" value="Unplaced"/>
</dbReference>
<organism evidence="1 2">
    <name type="scientific">Panagrolaimus sp. JU765</name>
    <dbReference type="NCBI Taxonomy" id="591449"/>
    <lineage>
        <taxon>Eukaryota</taxon>
        <taxon>Metazoa</taxon>
        <taxon>Ecdysozoa</taxon>
        <taxon>Nematoda</taxon>
        <taxon>Chromadorea</taxon>
        <taxon>Rhabditida</taxon>
        <taxon>Tylenchina</taxon>
        <taxon>Panagrolaimomorpha</taxon>
        <taxon>Panagrolaimoidea</taxon>
        <taxon>Panagrolaimidae</taxon>
        <taxon>Panagrolaimus</taxon>
    </lineage>
</organism>
<sequence length="370" mass="42377">MDSEQERKFTEFWLNGIPYTISRMLGKGAYGAVAQALDQRNNREVALKKIPRAFAALTLVKRALREIRILRDLHHENIVSIFDMFATHGGQASDVDIYLVLDLMETDLHQIIHSTQHLTEQHNQYFLYQILRGLKYLHSVGIVHRDMKPSNLLVNSNCVLKIADFGMARSLAQCRQQTTNNPLTQYVMTRWYRAPELLFTFPQYDTKVDIWSAGCIFAEMVQRRQLFPGKDGASQIKMIVCYLGTPEEEVISKVRMTAVKNVIVECGQRKPLPWTAILPKATPEAIGIIVKMLQVNPQKRCTAEQALEDIYLDPYHVPENEPVGNFQIQIDTDQIEQLKTSQLHEALAAEILYFQSLRVMYLGELNANLS</sequence>